<evidence type="ECO:0000313" key="1">
    <source>
        <dbReference type="EMBL" id="EKC77893.1"/>
    </source>
</evidence>
<dbReference type="InterPro" id="IPR027417">
    <property type="entry name" value="P-loop_NTPase"/>
</dbReference>
<organism evidence="1">
    <name type="scientific">human gut metagenome</name>
    <dbReference type="NCBI Taxonomy" id="408170"/>
    <lineage>
        <taxon>unclassified sequences</taxon>
        <taxon>metagenomes</taxon>
        <taxon>organismal metagenomes</taxon>
    </lineage>
</organism>
<gene>
    <name evidence="1" type="ORF">LEA_03932</name>
</gene>
<sequence>CQADQILVIADGRISEQGTHDELIAKAGIYQDFVNIRKKSSSWSLA</sequence>
<keyword evidence="1" id="KW-0067">ATP-binding</keyword>
<dbReference type="EMBL" id="AJWY01002606">
    <property type="protein sequence ID" value="EKC77893.1"/>
    <property type="molecule type" value="Genomic_DNA"/>
</dbReference>
<dbReference type="GO" id="GO:0005524">
    <property type="term" value="F:ATP binding"/>
    <property type="evidence" value="ECO:0007669"/>
    <property type="project" value="UniProtKB-KW"/>
</dbReference>
<comment type="caution">
    <text evidence="1">The sequence shown here is derived from an EMBL/GenBank/DDBJ whole genome shotgun (WGS) entry which is preliminary data.</text>
</comment>
<dbReference type="AlphaFoldDB" id="K1U6L9"/>
<dbReference type="SUPFAM" id="SSF52540">
    <property type="entry name" value="P-loop containing nucleoside triphosphate hydrolases"/>
    <property type="match status" value="1"/>
</dbReference>
<reference evidence="1" key="1">
    <citation type="journal article" date="2013" name="Environ. Microbiol.">
        <title>Microbiota from the distal guts of lean and obese adolescents exhibit partial functional redundancy besides clear differences in community structure.</title>
        <authorList>
            <person name="Ferrer M."/>
            <person name="Ruiz A."/>
            <person name="Lanza F."/>
            <person name="Haange S.B."/>
            <person name="Oberbach A."/>
            <person name="Till H."/>
            <person name="Bargiela R."/>
            <person name="Campoy C."/>
            <person name="Segura M.T."/>
            <person name="Richter M."/>
            <person name="von Bergen M."/>
            <person name="Seifert J."/>
            <person name="Suarez A."/>
        </authorList>
    </citation>
    <scope>NUCLEOTIDE SEQUENCE</scope>
</reference>
<keyword evidence="1" id="KW-0547">Nucleotide-binding</keyword>
<proteinExistence type="predicted"/>
<dbReference type="Gene3D" id="3.40.50.300">
    <property type="entry name" value="P-loop containing nucleotide triphosphate hydrolases"/>
    <property type="match status" value="1"/>
</dbReference>
<accession>K1U6L9</accession>
<feature type="non-terminal residue" evidence="1">
    <location>
        <position position="1"/>
    </location>
</feature>
<name>K1U6L9_9ZZZZ</name>
<protein>
    <submittedName>
        <fullName evidence="1">ABC transporter, permease/ATP-binding protein</fullName>
    </submittedName>
</protein>